<keyword evidence="2" id="KW-1185">Reference proteome</keyword>
<reference evidence="1 2" key="1">
    <citation type="submission" date="2015-11" db="EMBL/GenBank/DDBJ databases">
        <title>Exploring the genomic traits of fungus-feeding bacterial genus Collimonas.</title>
        <authorList>
            <person name="Song C."/>
            <person name="Schmidt R."/>
            <person name="de Jager V."/>
            <person name="Krzyzanowska D."/>
            <person name="Jongedijk E."/>
            <person name="Cankar K."/>
            <person name="Beekwilder J."/>
            <person name="van Veen A."/>
            <person name="de Boer W."/>
            <person name="van Veen J.A."/>
            <person name="Garbeva P."/>
        </authorList>
    </citation>
    <scope>NUCLEOTIDE SEQUENCE [LARGE SCALE GENOMIC DNA]</scope>
    <source>
        <strain evidence="1 2">Ter291</strain>
    </source>
</reference>
<accession>A0ABN4MHD6</accession>
<name>A0ABN4MHD6_9BURK</name>
<proteinExistence type="predicted"/>
<gene>
    <name evidence="1" type="ORF">CPter291_4441</name>
</gene>
<evidence type="ECO:0000313" key="2">
    <source>
        <dbReference type="Proteomes" id="UP000074914"/>
    </source>
</evidence>
<sequence>MAELLKEKFFMYLMEGWLEFQWLTVNCFGYGSRDILAGRTMLSGNN</sequence>
<dbReference type="Proteomes" id="UP000074914">
    <property type="component" value="Chromosome"/>
</dbReference>
<dbReference type="RefSeq" id="WP_156480157.1">
    <property type="nucleotide sequence ID" value="NZ_CP013236.1"/>
</dbReference>
<dbReference type="EMBL" id="CP013236">
    <property type="protein sequence ID" value="AMP16667.1"/>
    <property type="molecule type" value="Genomic_DNA"/>
</dbReference>
<organism evidence="1 2">
    <name type="scientific">Collimonas pratensis</name>
    <dbReference type="NCBI Taxonomy" id="279113"/>
    <lineage>
        <taxon>Bacteria</taxon>
        <taxon>Pseudomonadati</taxon>
        <taxon>Pseudomonadota</taxon>
        <taxon>Betaproteobacteria</taxon>
        <taxon>Burkholderiales</taxon>
        <taxon>Oxalobacteraceae</taxon>
        <taxon>Collimonas</taxon>
    </lineage>
</organism>
<evidence type="ECO:0000313" key="1">
    <source>
        <dbReference type="EMBL" id="AMP16667.1"/>
    </source>
</evidence>
<protein>
    <submittedName>
        <fullName evidence="1">Uncharacterized protein</fullName>
    </submittedName>
</protein>